<feature type="domain" description="Bacterial phospholipase C C-terminal" evidence="5">
    <location>
        <begin position="115"/>
        <end position="171"/>
    </location>
</feature>
<proteinExistence type="inferred from homology"/>
<keyword evidence="3" id="KW-0326">Glycosidase</keyword>
<evidence type="ECO:0000256" key="1">
    <source>
        <dbReference type="ARBA" id="ARBA00009902"/>
    </source>
</evidence>
<sequence length="181" mass="20261">MLWHAATKRWVMVVWSDAGGNGVNVYTSPNLFDWTFQSRFAASWLFECPDLFELAVDGDKKRTKWVLTDASGGSFYAAQVFNDMPDGRVVQMAWMGGNQGATWTGNASFPAVLGLRIAPEAYGDAGDERTFTLKPGHVKHVTWHAKDQHGWYDLRVTCQEDESFLRRLMGHIENGEPSVTG</sequence>
<dbReference type="InterPro" id="IPR023296">
    <property type="entry name" value="Glyco_hydro_beta-prop_sf"/>
</dbReference>
<evidence type="ECO:0000313" key="6">
    <source>
        <dbReference type="EMBL" id="MFG1704127.1"/>
    </source>
</evidence>
<dbReference type="InterPro" id="IPR008475">
    <property type="entry name" value="PLipase_C_C"/>
</dbReference>
<reference evidence="6 7" key="1">
    <citation type="submission" date="2024-10" db="EMBL/GenBank/DDBJ databases">
        <authorList>
            <person name="Topkara A.R."/>
            <person name="Saygin H."/>
        </authorList>
    </citation>
    <scope>NUCLEOTIDE SEQUENCE [LARGE SCALE GENOMIC DNA]</scope>
    <source>
        <strain evidence="6 7">M3C6</strain>
    </source>
</reference>
<dbReference type="RefSeq" id="WP_393164899.1">
    <property type="nucleotide sequence ID" value="NZ_JBICRM010000007.1"/>
</dbReference>
<dbReference type="InterPro" id="IPR013148">
    <property type="entry name" value="Glyco_hydro_32_N"/>
</dbReference>
<comment type="caution">
    <text evidence="6">The sequence shown here is derived from an EMBL/GenBank/DDBJ whole genome shotgun (WGS) entry which is preliminary data.</text>
</comment>
<dbReference type="Proteomes" id="UP001603978">
    <property type="component" value="Unassembled WGS sequence"/>
</dbReference>
<feature type="domain" description="Glycosyl hydrolase family 32 N-terminal" evidence="4">
    <location>
        <begin position="2"/>
        <end position="68"/>
    </location>
</feature>
<gene>
    <name evidence="6" type="ORF">ACFLIM_13125</name>
</gene>
<keyword evidence="2" id="KW-0378">Hydrolase</keyword>
<evidence type="ECO:0000259" key="4">
    <source>
        <dbReference type="Pfam" id="PF00251"/>
    </source>
</evidence>
<name>A0ABW7A9W3_9ACTN</name>
<protein>
    <submittedName>
        <fullName evidence="6">Phospholipase domain-containing protein</fullName>
    </submittedName>
</protein>
<dbReference type="Pfam" id="PF05506">
    <property type="entry name" value="PLipase_C_C"/>
    <property type="match status" value="1"/>
</dbReference>
<dbReference type="SUPFAM" id="SSF75005">
    <property type="entry name" value="Arabinanase/levansucrase/invertase"/>
    <property type="match status" value="1"/>
</dbReference>
<evidence type="ECO:0000259" key="5">
    <source>
        <dbReference type="Pfam" id="PF05506"/>
    </source>
</evidence>
<keyword evidence="7" id="KW-1185">Reference proteome</keyword>
<dbReference type="Pfam" id="PF00251">
    <property type="entry name" value="Glyco_hydro_32N"/>
    <property type="match status" value="1"/>
</dbReference>
<accession>A0ABW7A9W3</accession>
<dbReference type="Gene3D" id="2.115.10.20">
    <property type="entry name" value="Glycosyl hydrolase domain, family 43"/>
    <property type="match status" value="2"/>
</dbReference>
<evidence type="ECO:0000256" key="2">
    <source>
        <dbReference type="ARBA" id="ARBA00022801"/>
    </source>
</evidence>
<organism evidence="6 7">
    <name type="scientific">Nonomuraea marmarensis</name>
    <dbReference type="NCBI Taxonomy" id="3351344"/>
    <lineage>
        <taxon>Bacteria</taxon>
        <taxon>Bacillati</taxon>
        <taxon>Actinomycetota</taxon>
        <taxon>Actinomycetes</taxon>
        <taxon>Streptosporangiales</taxon>
        <taxon>Streptosporangiaceae</taxon>
        <taxon>Nonomuraea</taxon>
    </lineage>
</organism>
<dbReference type="EMBL" id="JBICRM010000007">
    <property type="protein sequence ID" value="MFG1704127.1"/>
    <property type="molecule type" value="Genomic_DNA"/>
</dbReference>
<comment type="similarity">
    <text evidence="1">Belongs to the glycosyl hydrolase 32 family.</text>
</comment>
<evidence type="ECO:0000313" key="7">
    <source>
        <dbReference type="Proteomes" id="UP001603978"/>
    </source>
</evidence>
<evidence type="ECO:0000256" key="3">
    <source>
        <dbReference type="ARBA" id="ARBA00023295"/>
    </source>
</evidence>
<dbReference type="PANTHER" id="PTHR42800">
    <property type="entry name" value="EXOINULINASE INUD (AFU_ORTHOLOGUE AFUA_5G00480)"/>
    <property type="match status" value="1"/>
</dbReference>
<dbReference type="PANTHER" id="PTHR42800:SF1">
    <property type="entry name" value="EXOINULINASE INUD (AFU_ORTHOLOGUE AFUA_5G00480)"/>
    <property type="match status" value="1"/>
</dbReference>